<dbReference type="AlphaFoldDB" id="A0A2V3IQ70"/>
<protein>
    <recommendedName>
        <fullName evidence="5">Glycosyltransferase 61 catalytic domain-containing protein</fullName>
    </recommendedName>
</protein>
<proteinExistence type="predicted"/>
<dbReference type="GO" id="GO:0016757">
    <property type="term" value="F:glycosyltransferase activity"/>
    <property type="evidence" value="ECO:0007669"/>
    <property type="project" value="UniProtKB-KW"/>
</dbReference>
<keyword evidence="3" id="KW-0325">Glycoprotein</keyword>
<feature type="transmembrane region" description="Helical" evidence="4">
    <location>
        <begin position="22"/>
        <end position="41"/>
    </location>
</feature>
<evidence type="ECO:0000256" key="2">
    <source>
        <dbReference type="ARBA" id="ARBA00022679"/>
    </source>
</evidence>
<evidence type="ECO:0000256" key="4">
    <source>
        <dbReference type="SAM" id="Phobius"/>
    </source>
</evidence>
<dbReference type="InterPro" id="IPR007657">
    <property type="entry name" value="Glycosyltransferase_61"/>
</dbReference>
<dbReference type="OrthoDB" id="529273at2759"/>
<evidence type="ECO:0000313" key="7">
    <source>
        <dbReference type="Proteomes" id="UP000247409"/>
    </source>
</evidence>
<evidence type="ECO:0000259" key="5">
    <source>
        <dbReference type="Pfam" id="PF04577"/>
    </source>
</evidence>
<gene>
    <name evidence="6" type="ORF">BWQ96_06017</name>
</gene>
<keyword evidence="1" id="KW-0328">Glycosyltransferase</keyword>
<name>A0A2V3IQ70_9FLOR</name>
<keyword evidence="4" id="KW-1133">Transmembrane helix</keyword>
<sequence length="508" mass="57193">MASVFRTSSPPNKPNSLLSNRLFLPLILTTVIIILISPLAFQPFSTFVRRAPSLSTIRYDKPLCHVIGNPDTEDVWQENSQTVCRFDQLCLSRPSRPLVLDTTPSHCQLSNPLYHPLSAQRLPTNFSNCEQLAHKMVVCALGPGLIRENPSCPTVRPMDDYSEQSTWLPGVSIVVPEYPYPKNIYHFANVVAQIAHVADHLATLLPDQNVSTLNLVMHGAENKQQWQSSLFELTLRRRIKSKYPNTKVHYMSESKEHLCMKNAIVMGRRGHVNVWPFANSTFVPTDGYSIPADAVRFKRAVFDEVGIKCELPSGASGKSCLPPKRVGYARRSSGSMRSFPDQDEKWFVSMLEEECTRAGFELKSFMTKAEQPLEDQVRTFAEVGLVVGIHGANLVNSLFMRPFSGLLEVFPTEAVNRCYYAGSNSGLRYFAHESSTRASAEESGCPENNRCREQLRHRKVKLGAQDDRNTIQAYVREGIEHIEKLHARFGEGVEVRLDEDSGFYRIVG</sequence>
<dbReference type="InterPro" id="IPR049625">
    <property type="entry name" value="Glyco_transf_61_cat"/>
</dbReference>
<accession>A0A2V3IQ70</accession>
<keyword evidence="4" id="KW-0812">Transmembrane</keyword>
<dbReference type="PANTHER" id="PTHR20961">
    <property type="entry name" value="GLYCOSYLTRANSFERASE"/>
    <property type="match status" value="1"/>
</dbReference>
<evidence type="ECO:0000256" key="3">
    <source>
        <dbReference type="ARBA" id="ARBA00023180"/>
    </source>
</evidence>
<dbReference type="Pfam" id="PF04577">
    <property type="entry name" value="Glyco_transf_61"/>
    <property type="match status" value="1"/>
</dbReference>
<keyword evidence="2" id="KW-0808">Transferase</keyword>
<reference evidence="6 7" key="1">
    <citation type="journal article" date="2018" name="Mol. Biol. Evol.">
        <title>Analysis of the draft genome of the red seaweed Gracilariopsis chorda provides insights into genome size evolution in Rhodophyta.</title>
        <authorList>
            <person name="Lee J."/>
            <person name="Yang E.C."/>
            <person name="Graf L."/>
            <person name="Yang J.H."/>
            <person name="Qiu H."/>
            <person name="Zel Zion U."/>
            <person name="Chan C.X."/>
            <person name="Stephens T.G."/>
            <person name="Weber A.P.M."/>
            <person name="Boo G.H."/>
            <person name="Boo S.M."/>
            <person name="Kim K.M."/>
            <person name="Shin Y."/>
            <person name="Jung M."/>
            <person name="Lee S.J."/>
            <person name="Yim H.S."/>
            <person name="Lee J.H."/>
            <person name="Bhattacharya D."/>
            <person name="Yoon H.S."/>
        </authorList>
    </citation>
    <scope>NUCLEOTIDE SEQUENCE [LARGE SCALE GENOMIC DNA]</scope>
    <source>
        <strain evidence="6 7">SKKU-2015</strain>
        <tissue evidence="6">Whole body</tissue>
    </source>
</reference>
<comment type="caution">
    <text evidence="6">The sequence shown here is derived from an EMBL/GenBank/DDBJ whole genome shotgun (WGS) entry which is preliminary data.</text>
</comment>
<dbReference type="Proteomes" id="UP000247409">
    <property type="component" value="Unassembled WGS sequence"/>
</dbReference>
<evidence type="ECO:0000313" key="6">
    <source>
        <dbReference type="EMBL" id="PXF44236.1"/>
    </source>
</evidence>
<dbReference type="EMBL" id="NBIV01000097">
    <property type="protein sequence ID" value="PXF44236.1"/>
    <property type="molecule type" value="Genomic_DNA"/>
</dbReference>
<feature type="domain" description="Glycosyltransferase 61 catalytic" evidence="5">
    <location>
        <begin position="205"/>
        <end position="404"/>
    </location>
</feature>
<evidence type="ECO:0000256" key="1">
    <source>
        <dbReference type="ARBA" id="ARBA00022676"/>
    </source>
</evidence>
<organism evidence="6 7">
    <name type="scientific">Gracilariopsis chorda</name>
    <dbReference type="NCBI Taxonomy" id="448386"/>
    <lineage>
        <taxon>Eukaryota</taxon>
        <taxon>Rhodophyta</taxon>
        <taxon>Florideophyceae</taxon>
        <taxon>Rhodymeniophycidae</taxon>
        <taxon>Gracilariales</taxon>
        <taxon>Gracilariaceae</taxon>
        <taxon>Gracilariopsis</taxon>
    </lineage>
</organism>
<keyword evidence="7" id="KW-1185">Reference proteome</keyword>
<keyword evidence="4" id="KW-0472">Membrane</keyword>